<feature type="transmembrane region" description="Helical" evidence="1">
    <location>
        <begin position="67"/>
        <end position="86"/>
    </location>
</feature>
<dbReference type="Pfam" id="PF07885">
    <property type="entry name" value="Ion_trans_2"/>
    <property type="match status" value="1"/>
</dbReference>
<feature type="domain" description="Potassium channel" evidence="2">
    <location>
        <begin position="121"/>
        <end position="188"/>
    </location>
</feature>
<sequence>MLLSQAAVLPNGQIMRFFFPLSLILVSMGAIISISPDRRRKMYAYILGGGGIIFQVIGYFVENIWYQDIYLLYTIGFYTFIQWRVLKFLLSTPEVNQNTFYAAFSGYMLIGINCALIMIAIMITIPDAFNNMDPSDWKDSFYYSFMTLTTVGYGDITPQHPLARVLSMFLGMAGQFYLAVVMALLISKYSNSKGTP</sequence>
<evidence type="ECO:0000256" key="1">
    <source>
        <dbReference type="SAM" id="Phobius"/>
    </source>
</evidence>
<feature type="transmembrane region" description="Helical" evidence="1">
    <location>
        <begin position="165"/>
        <end position="186"/>
    </location>
</feature>
<dbReference type="Proteomes" id="UP001310022">
    <property type="component" value="Unassembled WGS sequence"/>
</dbReference>
<keyword evidence="4" id="KW-1185">Reference proteome</keyword>
<dbReference type="Gene3D" id="1.10.287.70">
    <property type="match status" value="1"/>
</dbReference>
<evidence type="ECO:0000313" key="4">
    <source>
        <dbReference type="Proteomes" id="UP001310022"/>
    </source>
</evidence>
<dbReference type="InterPro" id="IPR013099">
    <property type="entry name" value="K_chnl_dom"/>
</dbReference>
<evidence type="ECO:0000259" key="2">
    <source>
        <dbReference type="Pfam" id="PF07885"/>
    </source>
</evidence>
<feature type="transmembrane region" description="Helical" evidence="1">
    <location>
        <begin position="98"/>
        <end position="125"/>
    </location>
</feature>
<reference evidence="3 4" key="1">
    <citation type="submission" date="2021-12" db="EMBL/GenBank/DDBJ databases">
        <title>Genome sequencing of bacteria with rrn-lacking chromosome and rrn-plasmid.</title>
        <authorList>
            <person name="Anda M."/>
            <person name="Iwasaki W."/>
        </authorList>
    </citation>
    <scope>NUCLEOTIDE SEQUENCE [LARGE SCALE GENOMIC DNA]</scope>
    <source>
        <strain evidence="3 4">NBRC 15940</strain>
    </source>
</reference>
<comment type="caution">
    <text evidence="3">The sequence shown here is derived from an EMBL/GenBank/DDBJ whole genome shotgun (WGS) entry which is preliminary data.</text>
</comment>
<organism evidence="3 4">
    <name type="scientific">Persicobacter diffluens</name>
    <dbReference type="NCBI Taxonomy" id="981"/>
    <lineage>
        <taxon>Bacteria</taxon>
        <taxon>Pseudomonadati</taxon>
        <taxon>Bacteroidota</taxon>
        <taxon>Cytophagia</taxon>
        <taxon>Cytophagales</taxon>
        <taxon>Persicobacteraceae</taxon>
        <taxon>Persicobacter</taxon>
    </lineage>
</organism>
<gene>
    <name evidence="3" type="ORF">PEDI_15760</name>
</gene>
<evidence type="ECO:0000313" key="3">
    <source>
        <dbReference type="EMBL" id="GJM61024.1"/>
    </source>
</evidence>
<dbReference type="SUPFAM" id="SSF81324">
    <property type="entry name" value="Voltage-gated potassium channels"/>
    <property type="match status" value="1"/>
</dbReference>
<proteinExistence type="predicted"/>
<name>A0AAN4VXF6_9BACT</name>
<feature type="transmembrane region" description="Helical" evidence="1">
    <location>
        <begin position="17"/>
        <end position="35"/>
    </location>
</feature>
<accession>A0AAN4VXF6</accession>
<keyword evidence="1" id="KW-1133">Transmembrane helix</keyword>
<dbReference type="EMBL" id="BQKE01000001">
    <property type="protein sequence ID" value="GJM61024.1"/>
    <property type="molecule type" value="Genomic_DNA"/>
</dbReference>
<keyword evidence="1" id="KW-0812">Transmembrane</keyword>
<keyword evidence="1" id="KW-0472">Membrane</keyword>
<dbReference type="AlphaFoldDB" id="A0AAN4VXF6"/>
<feature type="transmembrane region" description="Helical" evidence="1">
    <location>
        <begin position="42"/>
        <end position="61"/>
    </location>
</feature>
<protein>
    <recommendedName>
        <fullName evidence="2">Potassium channel domain-containing protein</fullName>
    </recommendedName>
</protein>